<feature type="active site" description="O-(5'-phospho-DNA)-serine intermediate" evidence="4">
    <location>
        <position position="17"/>
    </location>
</feature>
<dbReference type="Gene3D" id="3.40.50.1390">
    <property type="entry name" value="Resolvase, N-terminal catalytic domain"/>
    <property type="match status" value="1"/>
</dbReference>
<keyword evidence="8" id="KW-1185">Reference proteome</keyword>
<dbReference type="PANTHER" id="PTHR30461">
    <property type="entry name" value="DNA-INVERTASE FROM LAMBDOID PROPHAGE"/>
    <property type="match status" value="1"/>
</dbReference>
<feature type="domain" description="Resolvase/invertase-type recombinase catalytic" evidence="5">
    <location>
        <begin position="9"/>
        <end position="156"/>
    </location>
</feature>
<dbReference type="PROSITE" id="PS51737">
    <property type="entry name" value="RECOMBINASE_DNA_BIND"/>
    <property type="match status" value="1"/>
</dbReference>
<dbReference type="PROSITE" id="PS51736">
    <property type="entry name" value="RECOMBINASES_3"/>
    <property type="match status" value="1"/>
</dbReference>
<dbReference type="InterPro" id="IPR036162">
    <property type="entry name" value="Resolvase-like_N_sf"/>
</dbReference>
<feature type="domain" description="Recombinase" evidence="6">
    <location>
        <begin position="164"/>
        <end position="269"/>
    </location>
</feature>
<comment type="caution">
    <text evidence="7">The sequence shown here is derived from an EMBL/GenBank/DDBJ whole genome shotgun (WGS) entry which is preliminary data.</text>
</comment>
<dbReference type="EMBL" id="JAGDEL010000015">
    <property type="protein sequence ID" value="MBO1513549.1"/>
    <property type="molecule type" value="Genomic_DNA"/>
</dbReference>
<gene>
    <name evidence="7" type="ORF">I7822_18060</name>
</gene>
<sequence>MYRRGNDLDVFGYIRVSTKTQMDGYGLKTQESAIIDFCQKNGYNLIEILRDEGLSGAVANRDGLNDLISSFGEVKKVVVLNTSRLWRSDTVKVLVHREFQRHSADVISIEQPNYSIYTKDPNDFLINGMMELLDQYERMSIAMKLSKGRRTKIKSGDKACGNAPLGYKWNDKAKITVNDESAAIIELIFKKYLELGSLGKLKRYLDVSGFKTSRGNKFSKQSLVEILRNDFYKGVLRHSDLIIEGNHTPLINKIVFGKVQALLKRNRKAGVENEK</sequence>
<dbReference type="InterPro" id="IPR006119">
    <property type="entry name" value="Resolv_N"/>
</dbReference>
<evidence type="ECO:0000259" key="6">
    <source>
        <dbReference type="PROSITE" id="PS51737"/>
    </source>
</evidence>
<organism evidence="7 8">
    <name type="scientific">Metabacillus bambusae</name>
    <dbReference type="NCBI Taxonomy" id="2795218"/>
    <lineage>
        <taxon>Bacteria</taxon>
        <taxon>Bacillati</taxon>
        <taxon>Bacillota</taxon>
        <taxon>Bacilli</taxon>
        <taxon>Bacillales</taxon>
        <taxon>Bacillaceae</taxon>
        <taxon>Metabacillus</taxon>
    </lineage>
</organism>
<dbReference type="CDD" id="cd00338">
    <property type="entry name" value="Ser_Recombinase"/>
    <property type="match status" value="1"/>
</dbReference>
<keyword evidence="2" id="KW-0238">DNA-binding</keyword>
<dbReference type="InterPro" id="IPR038109">
    <property type="entry name" value="DNA_bind_recomb_sf"/>
</dbReference>
<dbReference type="Pfam" id="PF07508">
    <property type="entry name" value="Recombinase"/>
    <property type="match status" value="1"/>
</dbReference>
<dbReference type="Pfam" id="PF00239">
    <property type="entry name" value="Resolvase"/>
    <property type="match status" value="1"/>
</dbReference>
<dbReference type="Proteomes" id="UP000663981">
    <property type="component" value="Unassembled WGS sequence"/>
</dbReference>
<reference evidence="7 8" key="1">
    <citation type="submission" date="2021-03" db="EMBL/GenBank/DDBJ databases">
        <title>Whole genome sequence of Metabacillus bambusae BG109.</title>
        <authorList>
            <person name="Jeong J.W."/>
        </authorList>
    </citation>
    <scope>NUCLEOTIDE SEQUENCE [LARGE SCALE GENOMIC DNA]</scope>
    <source>
        <strain evidence="7 8">BG109</strain>
    </source>
</reference>
<evidence type="ECO:0000259" key="5">
    <source>
        <dbReference type="PROSITE" id="PS51736"/>
    </source>
</evidence>
<evidence type="ECO:0000256" key="3">
    <source>
        <dbReference type="ARBA" id="ARBA00023172"/>
    </source>
</evidence>
<dbReference type="InterPro" id="IPR006118">
    <property type="entry name" value="Recombinase_CS"/>
</dbReference>
<keyword evidence="1" id="KW-0229">DNA integration</keyword>
<dbReference type="SUPFAM" id="SSF53041">
    <property type="entry name" value="Resolvase-like"/>
    <property type="match status" value="1"/>
</dbReference>
<evidence type="ECO:0000256" key="1">
    <source>
        <dbReference type="ARBA" id="ARBA00022908"/>
    </source>
</evidence>
<evidence type="ECO:0000313" key="7">
    <source>
        <dbReference type="EMBL" id="MBO1513549.1"/>
    </source>
</evidence>
<dbReference type="InterPro" id="IPR050639">
    <property type="entry name" value="SSR_resolvase"/>
</dbReference>
<proteinExistence type="predicted"/>
<protein>
    <submittedName>
        <fullName evidence="7">Recombinase family protein</fullName>
    </submittedName>
</protein>
<evidence type="ECO:0000313" key="8">
    <source>
        <dbReference type="Proteomes" id="UP000663981"/>
    </source>
</evidence>
<keyword evidence="3" id="KW-0233">DNA recombination</keyword>
<name>A0ABS3N682_9BACI</name>
<accession>A0ABS3N682</accession>
<evidence type="ECO:0000256" key="2">
    <source>
        <dbReference type="ARBA" id="ARBA00023125"/>
    </source>
</evidence>
<dbReference type="PANTHER" id="PTHR30461:SF23">
    <property type="entry name" value="DNA RECOMBINASE-RELATED"/>
    <property type="match status" value="1"/>
</dbReference>
<dbReference type="PROSITE" id="PS00397">
    <property type="entry name" value="RECOMBINASES_1"/>
    <property type="match status" value="1"/>
</dbReference>
<dbReference type="SMART" id="SM00857">
    <property type="entry name" value="Resolvase"/>
    <property type="match status" value="1"/>
</dbReference>
<dbReference type="InterPro" id="IPR011109">
    <property type="entry name" value="DNA_bind_recombinase_dom"/>
</dbReference>
<evidence type="ECO:0000256" key="4">
    <source>
        <dbReference type="PROSITE-ProRule" id="PRU10137"/>
    </source>
</evidence>
<dbReference type="Gene3D" id="3.90.1750.20">
    <property type="entry name" value="Putative Large Serine Recombinase, Chain B, Domain 2"/>
    <property type="match status" value="1"/>
</dbReference>